<sequence>MIRINGKDIAADGQNLLSYLTDQAYRTDRIAIELNGTIVPRKAYDTVTLKDGDSMEIVHFVGGG</sequence>
<reference evidence="1 2" key="1">
    <citation type="submission" date="2022-06" db="EMBL/GenBank/DDBJ databases">
        <title>Isolation of gut microbiota from human fecal samples.</title>
        <authorList>
            <person name="Pamer E.G."/>
            <person name="Barat B."/>
            <person name="Waligurski E."/>
            <person name="Medina S."/>
            <person name="Paddock L."/>
            <person name="Mostad J."/>
        </authorList>
    </citation>
    <scope>NUCLEOTIDE SEQUENCE [LARGE SCALE GENOMIC DNA]</scope>
    <source>
        <strain evidence="1 2">DFI.1.1</strain>
    </source>
</reference>
<evidence type="ECO:0000313" key="2">
    <source>
        <dbReference type="Proteomes" id="UP001206692"/>
    </source>
</evidence>
<dbReference type="CDD" id="cd00565">
    <property type="entry name" value="Ubl_ThiS"/>
    <property type="match status" value="1"/>
</dbReference>
<dbReference type="EMBL" id="JANGEW010000004">
    <property type="protein sequence ID" value="MCQ5342066.1"/>
    <property type="molecule type" value="Genomic_DNA"/>
</dbReference>
<dbReference type="InterPro" id="IPR010035">
    <property type="entry name" value="Thi_S"/>
</dbReference>
<dbReference type="PANTHER" id="PTHR34472:SF1">
    <property type="entry name" value="SULFUR CARRIER PROTEIN THIS"/>
    <property type="match status" value="1"/>
</dbReference>
<dbReference type="InterPro" id="IPR016155">
    <property type="entry name" value="Mopterin_synth/thiamin_S_b"/>
</dbReference>
<dbReference type="GeneID" id="89604672"/>
<dbReference type="Proteomes" id="UP001206692">
    <property type="component" value="Unassembled WGS sequence"/>
</dbReference>
<organism evidence="1 2">
    <name type="scientific">Megasphaera massiliensis</name>
    <dbReference type="NCBI Taxonomy" id="1232428"/>
    <lineage>
        <taxon>Bacteria</taxon>
        <taxon>Bacillati</taxon>
        <taxon>Bacillota</taxon>
        <taxon>Negativicutes</taxon>
        <taxon>Veillonellales</taxon>
        <taxon>Veillonellaceae</taxon>
        <taxon>Megasphaera</taxon>
    </lineage>
</organism>
<evidence type="ECO:0000313" key="1">
    <source>
        <dbReference type="EMBL" id="MCQ5342066.1"/>
    </source>
</evidence>
<dbReference type="Pfam" id="PF02597">
    <property type="entry name" value="ThiS"/>
    <property type="match status" value="1"/>
</dbReference>
<comment type="caution">
    <text evidence="1">The sequence shown here is derived from an EMBL/GenBank/DDBJ whole genome shotgun (WGS) entry which is preliminary data.</text>
</comment>
<dbReference type="SUPFAM" id="SSF54285">
    <property type="entry name" value="MoaD/ThiS"/>
    <property type="match status" value="1"/>
</dbReference>
<dbReference type="Gene3D" id="3.10.20.30">
    <property type="match status" value="1"/>
</dbReference>
<proteinExistence type="predicted"/>
<dbReference type="RefSeq" id="WP_044505327.1">
    <property type="nucleotide sequence ID" value="NZ_BAABYR010000001.1"/>
</dbReference>
<dbReference type="NCBIfam" id="TIGR01683">
    <property type="entry name" value="thiS"/>
    <property type="match status" value="1"/>
</dbReference>
<dbReference type="InterPro" id="IPR012675">
    <property type="entry name" value="Beta-grasp_dom_sf"/>
</dbReference>
<dbReference type="PANTHER" id="PTHR34472">
    <property type="entry name" value="SULFUR CARRIER PROTEIN THIS"/>
    <property type="match status" value="1"/>
</dbReference>
<keyword evidence="2" id="KW-1185">Reference proteome</keyword>
<dbReference type="InterPro" id="IPR003749">
    <property type="entry name" value="ThiS/MoaD-like"/>
</dbReference>
<name>A0ABT1SQC3_9FIRM</name>
<protein>
    <submittedName>
        <fullName evidence="1">Sulfur carrier protein ThiS</fullName>
    </submittedName>
</protein>
<accession>A0ABT1SQC3</accession>
<gene>
    <name evidence="1" type="primary">thiS</name>
    <name evidence="1" type="ORF">NE675_03295</name>
</gene>